<dbReference type="Pfam" id="PF13176">
    <property type="entry name" value="TPR_7"/>
    <property type="match status" value="1"/>
</dbReference>
<keyword evidence="1" id="KW-0677">Repeat</keyword>
<name>A0A017SYE7_9BACT</name>
<feature type="repeat" description="TPR" evidence="3">
    <location>
        <begin position="144"/>
        <end position="177"/>
    </location>
</feature>
<dbReference type="EMBL" id="ASRX01000075">
    <property type="protein sequence ID" value="EYF01620.1"/>
    <property type="molecule type" value="Genomic_DNA"/>
</dbReference>
<dbReference type="GO" id="GO:0009279">
    <property type="term" value="C:cell outer membrane"/>
    <property type="evidence" value="ECO:0007669"/>
    <property type="project" value="TreeGrafter"/>
</dbReference>
<evidence type="ECO:0000256" key="1">
    <source>
        <dbReference type="ARBA" id="ARBA00022737"/>
    </source>
</evidence>
<dbReference type="InterPro" id="IPR011990">
    <property type="entry name" value="TPR-like_helical_dom_sf"/>
</dbReference>
<dbReference type="SUPFAM" id="SSF55486">
    <property type="entry name" value="Metalloproteases ('zincins'), catalytic domain"/>
    <property type="match status" value="1"/>
</dbReference>
<dbReference type="PANTHER" id="PTHR44858:SF1">
    <property type="entry name" value="UDP-N-ACETYLGLUCOSAMINE--PEPTIDE N-ACETYLGLUCOSAMINYLTRANSFERASE SPINDLY-RELATED"/>
    <property type="match status" value="1"/>
</dbReference>
<proteinExistence type="predicted"/>
<keyword evidence="2 3" id="KW-0802">TPR repeat</keyword>
<dbReference type="PROSITE" id="PS50005">
    <property type="entry name" value="TPR"/>
    <property type="match status" value="2"/>
</dbReference>
<dbReference type="Gene3D" id="3.30.2010.20">
    <property type="match status" value="1"/>
</dbReference>
<dbReference type="Proteomes" id="UP000019678">
    <property type="component" value="Unassembled WGS sequence"/>
</dbReference>
<dbReference type="SMART" id="SM00028">
    <property type="entry name" value="TPR"/>
    <property type="match status" value="5"/>
</dbReference>
<gene>
    <name evidence="4" type="ORF">CAP_7939</name>
</gene>
<dbReference type="Gene3D" id="1.25.40.10">
    <property type="entry name" value="Tetratricopeptide repeat domain"/>
    <property type="match status" value="2"/>
</dbReference>
<dbReference type="InterPro" id="IPR050498">
    <property type="entry name" value="Ycf3"/>
</dbReference>
<accession>A0A017SYE7</accession>
<dbReference type="eggNOG" id="COG0457">
    <property type="taxonomic scope" value="Bacteria"/>
</dbReference>
<dbReference type="InterPro" id="IPR019734">
    <property type="entry name" value="TPR_rpt"/>
</dbReference>
<sequence>MDQFSAHLDRGWELVQRGDIRGADASARRALELDPNSPEAHNLLGFVAAMEGEGEEAIEAYRQAIALDDTYLEAMLNAAEVYIHPMGEYDQAIDMCDQALELAEVDEELIDALLLKFDALLGKGDLDEAARVVTKIPESPYDNPNHTFLVGRANYEVGQVDKAAELIEEAVRKDPRHAEAHYYLGLIRDERGDIRGATQAFLRSRDLDVELGMPPWAPSREGLVQIAQRSIAVLNPVLRRYVEDAEVYVSDVPGMELVAEGVDPRALVLLDGIASEERERGHRGPVDNRPCARVFVYALNVARLAGSVEGIEREITLALEREITATFLEAEQAERSDKELN</sequence>
<reference evidence="4 5" key="1">
    <citation type="submission" date="2013-05" db="EMBL/GenBank/DDBJ databases">
        <title>Genome assembly of Chondromyces apiculatus DSM 436.</title>
        <authorList>
            <person name="Sharma G."/>
            <person name="Khatri I."/>
            <person name="Kaur C."/>
            <person name="Mayilraj S."/>
            <person name="Subramanian S."/>
        </authorList>
    </citation>
    <scope>NUCLEOTIDE SEQUENCE [LARGE SCALE GENOMIC DNA]</scope>
    <source>
        <strain evidence="4 5">DSM 436</strain>
    </source>
</reference>
<dbReference type="SUPFAM" id="SSF48452">
    <property type="entry name" value="TPR-like"/>
    <property type="match status" value="1"/>
</dbReference>
<dbReference type="AlphaFoldDB" id="A0A017SYE7"/>
<keyword evidence="5" id="KW-1185">Reference proteome</keyword>
<comment type="caution">
    <text evidence="4">The sequence shown here is derived from an EMBL/GenBank/DDBJ whole genome shotgun (WGS) entry which is preliminary data.</text>
</comment>
<evidence type="ECO:0000313" key="4">
    <source>
        <dbReference type="EMBL" id="EYF01620.1"/>
    </source>
</evidence>
<dbReference type="InterPro" id="IPR038555">
    <property type="entry name" value="Zincin_1_sf"/>
</dbReference>
<evidence type="ECO:0000313" key="5">
    <source>
        <dbReference type="Proteomes" id="UP000019678"/>
    </source>
</evidence>
<dbReference type="Pfam" id="PF13432">
    <property type="entry name" value="TPR_16"/>
    <property type="match status" value="2"/>
</dbReference>
<dbReference type="RefSeq" id="WP_044249018.1">
    <property type="nucleotide sequence ID" value="NZ_ASRX01000075.1"/>
</dbReference>
<dbReference type="STRING" id="1192034.CAP_7939"/>
<evidence type="ECO:0000256" key="3">
    <source>
        <dbReference type="PROSITE-ProRule" id="PRU00339"/>
    </source>
</evidence>
<organism evidence="4 5">
    <name type="scientific">Chondromyces apiculatus DSM 436</name>
    <dbReference type="NCBI Taxonomy" id="1192034"/>
    <lineage>
        <taxon>Bacteria</taxon>
        <taxon>Pseudomonadati</taxon>
        <taxon>Myxococcota</taxon>
        <taxon>Polyangia</taxon>
        <taxon>Polyangiales</taxon>
        <taxon>Polyangiaceae</taxon>
        <taxon>Chondromyces</taxon>
    </lineage>
</organism>
<dbReference type="OrthoDB" id="5478326at2"/>
<evidence type="ECO:0000256" key="2">
    <source>
        <dbReference type="ARBA" id="ARBA00022803"/>
    </source>
</evidence>
<protein>
    <submittedName>
        <fullName evidence="4">Uncharacterized protein</fullName>
    </submittedName>
</protein>
<dbReference type="GO" id="GO:0046813">
    <property type="term" value="P:receptor-mediated virion attachment to host cell"/>
    <property type="evidence" value="ECO:0007669"/>
    <property type="project" value="TreeGrafter"/>
</dbReference>
<dbReference type="PANTHER" id="PTHR44858">
    <property type="entry name" value="TETRATRICOPEPTIDE REPEAT PROTEIN 6"/>
    <property type="match status" value="1"/>
</dbReference>
<feature type="repeat" description="TPR" evidence="3">
    <location>
        <begin position="38"/>
        <end position="71"/>
    </location>
</feature>